<feature type="region of interest" description="Disordered" evidence="8">
    <location>
        <begin position="1"/>
        <end position="93"/>
    </location>
</feature>
<evidence type="ECO:0000256" key="3">
    <source>
        <dbReference type="ARBA" id="ARBA00022763"/>
    </source>
</evidence>
<accession>A0A084QS06</accession>
<dbReference type="InterPro" id="IPR014854">
    <property type="entry name" value="Nse4_C"/>
</dbReference>
<evidence type="ECO:0000256" key="5">
    <source>
        <dbReference type="ARBA" id="ARBA00023204"/>
    </source>
</evidence>
<gene>
    <name evidence="11" type="ORF">S40285_05298</name>
</gene>
<keyword evidence="3 7" id="KW-0227">DNA damage</keyword>
<dbReference type="Proteomes" id="UP000028524">
    <property type="component" value="Unassembled WGS sequence"/>
</dbReference>
<comment type="subcellular location">
    <subcellularLocation>
        <location evidence="1 7">Nucleus</location>
    </subcellularLocation>
</comment>
<evidence type="ECO:0000256" key="4">
    <source>
        <dbReference type="ARBA" id="ARBA00023172"/>
    </source>
</evidence>
<evidence type="ECO:0000256" key="2">
    <source>
        <dbReference type="ARBA" id="ARBA00008997"/>
    </source>
</evidence>
<evidence type="ECO:0000256" key="1">
    <source>
        <dbReference type="ARBA" id="ARBA00004123"/>
    </source>
</evidence>
<dbReference type="GO" id="GO:0006310">
    <property type="term" value="P:DNA recombination"/>
    <property type="evidence" value="ECO:0007669"/>
    <property type="project" value="UniProtKB-UniRule"/>
</dbReference>
<evidence type="ECO:0000256" key="7">
    <source>
        <dbReference type="RuleBase" id="RU365071"/>
    </source>
</evidence>
<feature type="compositionally biased region" description="Acidic residues" evidence="8">
    <location>
        <begin position="72"/>
        <end position="82"/>
    </location>
</feature>
<dbReference type="InParanoid" id="A0A084QS06"/>
<dbReference type="GO" id="GO:0030915">
    <property type="term" value="C:Smc5-Smc6 complex"/>
    <property type="evidence" value="ECO:0007669"/>
    <property type="project" value="UniProtKB-UniRule"/>
</dbReference>
<feature type="compositionally biased region" description="Polar residues" evidence="8">
    <location>
        <begin position="7"/>
        <end position="28"/>
    </location>
</feature>
<dbReference type="PANTHER" id="PTHR16140">
    <property type="entry name" value="NON-STRUCTURAL MAINTENANCE OF CHROMOSOMES ELEMENT 4"/>
    <property type="match status" value="1"/>
</dbReference>
<dbReference type="OMA" id="FMGINRT"/>
<evidence type="ECO:0000259" key="10">
    <source>
        <dbReference type="Pfam" id="PF15412"/>
    </source>
</evidence>
<keyword evidence="5 7" id="KW-0234">DNA repair</keyword>
<keyword evidence="12" id="KW-1185">Reference proteome</keyword>
<organism evidence="11 12">
    <name type="scientific">Stachybotrys chlorohalonatus (strain IBT 40285)</name>
    <dbReference type="NCBI Taxonomy" id="1283841"/>
    <lineage>
        <taxon>Eukaryota</taxon>
        <taxon>Fungi</taxon>
        <taxon>Dikarya</taxon>
        <taxon>Ascomycota</taxon>
        <taxon>Pezizomycotina</taxon>
        <taxon>Sordariomycetes</taxon>
        <taxon>Hypocreomycetidae</taxon>
        <taxon>Hypocreales</taxon>
        <taxon>Stachybotryaceae</taxon>
        <taxon>Stachybotrys</taxon>
    </lineage>
</organism>
<feature type="region of interest" description="Disordered" evidence="8">
    <location>
        <begin position="190"/>
        <end position="230"/>
    </location>
</feature>
<dbReference type="OrthoDB" id="361242at2759"/>
<feature type="compositionally biased region" description="Basic residues" evidence="8">
    <location>
        <begin position="201"/>
        <end position="211"/>
    </location>
</feature>
<dbReference type="InterPro" id="IPR029225">
    <property type="entry name" value="Nse4_Nse3-bd"/>
</dbReference>
<keyword evidence="4 7" id="KW-0233">DNA recombination</keyword>
<dbReference type="Pfam" id="PF08743">
    <property type="entry name" value="Nse4_C"/>
    <property type="match status" value="1"/>
</dbReference>
<dbReference type="EMBL" id="KL660395">
    <property type="protein sequence ID" value="KFA66741.1"/>
    <property type="molecule type" value="Genomic_DNA"/>
</dbReference>
<sequence length="476" mass="53835">MPIRTVDSASDQSRSPSPDRAPSTTSRPSLAVRSRADVRQVSGSKRKRVNAANGQSSNQRRRTLEPEADHADDVDEDEDVYDPDQPLDQRREVQKGFRDLLRDLTENGEEYLQGGSSGLHETILKADELSKKLRQTTEATIDSRLLVSTTDLSYRKTLRLTQGSLCQGVDVDEFVSKCITYMRQGRGIRDDFAPELSSTQRQRRTVPRRRDHRDDDDGDDDDENIGDEGDMMNWPHLGRFACLPHIRRPALPGFLLGPLSVEKKARKITKRSAPFRPNELTETRPEVLNVEDLAKKENDLTAICSKILQRLKTKQAEIQSTVESLLEEDMDDEEQTRIMHKYGLRDTGGLDLMRFVVNPKSFGQTVENLFYVSFLIRDGRVKIDFDDYELPTLGACAPNVFFPIGVLTDPIAAPVDREEEPDTGTARHSTAKHQAILSMDMDTWRDIIDTFDLKESMIEHRAEASSTGPGARGWYS</sequence>
<feature type="compositionally biased region" description="Acidic residues" evidence="8">
    <location>
        <begin position="214"/>
        <end position="230"/>
    </location>
</feature>
<comment type="similarity">
    <text evidence="2 7">Belongs to the NSE4 family.</text>
</comment>
<evidence type="ECO:0000259" key="9">
    <source>
        <dbReference type="Pfam" id="PF08743"/>
    </source>
</evidence>
<dbReference type="AlphaFoldDB" id="A0A084QS06"/>
<dbReference type="HOGENOM" id="CLU_041037_4_0_1"/>
<feature type="compositionally biased region" description="Basic and acidic residues" evidence="8">
    <location>
        <begin position="62"/>
        <end position="71"/>
    </location>
</feature>
<comment type="subunit">
    <text evidence="7">Component of the SMC5-SMC6 complex.</text>
</comment>
<feature type="domain" description="Non-structural maintenance of chromosome element 4 C-terminal" evidence="9">
    <location>
        <begin position="350"/>
        <end position="458"/>
    </location>
</feature>
<dbReference type="GO" id="GO:0005634">
    <property type="term" value="C:nucleus"/>
    <property type="evidence" value="ECO:0007669"/>
    <property type="project" value="UniProtKB-SubCell"/>
</dbReference>
<dbReference type="Pfam" id="PF15412">
    <property type="entry name" value="Nse4-Nse3_bdg"/>
    <property type="match status" value="1"/>
</dbReference>
<dbReference type="InterPro" id="IPR027786">
    <property type="entry name" value="Nse4/EID"/>
</dbReference>
<comment type="function">
    <text evidence="7">Component of the SMC5-SMC6 complex, that promotes sister chromatid alignment after DNA damage and facilitates double-stranded DNA breaks (DSBs) repair via homologous recombination between sister chromatids.</text>
</comment>
<protein>
    <recommendedName>
        <fullName evidence="7">Non-structural maintenance of chromosomes element 4</fullName>
    </recommendedName>
</protein>
<evidence type="ECO:0000313" key="12">
    <source>
        <dbReference type="Proteomes" id="UP000028524"/>
    </source>
</evidence>
<name>A0A084QS06_STAC4</name>
<evidence type="ECO:0000313" key="11">
    <source>
        <dbReference type="EMBL" id="KFA66741.1"/>
    </source>
</evidence>
<dbReference type="GO" id="GO:0006281">
    <property type="term" value="P:DNA repair"/>
    <property type="evidence" value="ECO:0007669"/>
    <property type="project" value="UniProtKB-UniRule"/>
</dbReference>
<keyword evidence="6 7" id="KW-0539">Nucleus</keyword>
<evidence type="ECO:0000256" key="6">
    <source>
        <dbReference type="ARBA" id="ARBA00023242"/>
    </source>
</evidence>
<feature type="domain" description="Nse4/EID protein Nse3/MAGE-binding" evidence="10">
    <location>
        <begin position="142"/>
        <end position="193"/>
    </location>
</feature>
<dbReference type="PANTHER" id="PTHR16140:SF0">
    <property type="entry name" value="NON-STRUCTURAL MAINTENANCE OF CHROMOSOMES ELEMENT 4"/>
    <property type="match status" value="1"/>
</dbReference>
<evidence type="ECO:0000256" key="8">
    <source>
        <dbReference type="SAM" id="MobiDB-lite"/>
    </source>
</evidence>
<reference evidence="11 12" key="1">
    <citation type="journal article" date="2014" name="BMC Genomics">
        <title>Comparative genome sequencing reveals chemotype-specific gene clusters in the toxigenic black mold Stachybotrys.</title>
        <authorList>
            <person name="Semeiks J."/>
            <person name="Borek D."/>
            <person name="Otwinowski Z."/>
            <person name="Grishin N.V."/>
        </authorList>
    </citation>
    <scope>NUCLEOTIDE SEQUENCE [LARGE SCALE GENOMIC DNA]</scope>
    <source>
        <strain evidence="11 12">IBT 40285</strain>
    </source>
</reference>
<dbReference type="STRING" id="1283841.A0A084QS06"/>
<proteinExistence type="inferred from homology"/>